<evidence type="ECO:0000256" key="1">
    <source>
        <dbReference type="SAM" id="MobiDB-lite"/>
    </source>
</evidence>
<evidence type="ECO:0000313" key="3">
    <source>
        <dbReference type="RefSeq" id="XP_038852730.1"/>
    </source>
</evidence>
<dbReference type="InterPro" id="IPR009003">
    <property type="entry name" value="Peptidase_S1_PA"/>
</dbReference>
<dbReference type="GO" id="GO:0006260">
    <property type="term" value="P:DNA replication"/>
    <property type="evidence" value="ECO:0007669"/>
    <property type="project" value="TreeGrafter"/>
</dbReference>
<dbReference type="PANTHER" id="PTHR14389">
    <property type="entry name" value="SI:CH1073-475A24.1"/>
    <property type="match status" value="1"/>
</dbReference>
<reference evidence="3 4" key="1">
    <citation type="submission" date="2025-04" db="UniProtKB">
        <authorList>
            <consortium name="RefSeq"/>
        </authorList>
    </citation>
    <scope>IDENTIFICATION</scope>
    <source>
        <tissue evidence="3 4">White muscle</tissue>
    </source>
</reference>
<feature type="region of interest" description="Disordered" evidence="1">
    <location>
        <begin position="243"/>
        <end position="290"/>
    </location>
</feature>
<feature type="compositionally biased region" description="Polar residues" evidence="1">
    <location>
        <begin position="266"/>
        <end position="280"/>
    </location>
</feature>
<sequence>MAAMVKSEPLDSNSDSSPDQKRKKMKMTEPNDRMQGHLHRFRFKFLDKEDRYEITCKSPCSVLQALETSSKFCVLKEKTVKQKMETRQQEKTMQRQDLVIQTMKGKKPIATHFPCHLIKNGQILTISTVFNDSEEATTETTQIYKENKQYVIFYIESEGGKNTKTKQLLKNKKLKPFSPLCIYAICGETVETALTRDGRFHDNVFIQTFTLVESESDPPRCVEMNVLVDCLDKQTFKMILEERNATQAPTAPPQAGSNLQKEDETNSIQLPMSNTSTETSAAGEPPKKQKYPVTVTDSAEILKILRHQFADLVKQMKKRYKKKKYSGVLSHLSGEFGKSTEGFSEVYTVKKLMELSDSVCMIDVKGVKQGTGFLLFDHYILTNAHLFKKDGIFYVNEYGHISAKVTATFNKENPSESNLKEIDVKPEIIDFQWGFDAYNRHVDFAVLELQDVDTSTGLLCRSSPDPKTGGVCLIGHPGGGVKRTDPTTIIERERRGEAFQRETGKNDRMDMLINTSIEENKVNYDMLMKPDSTEVTYDTCLFHGASGSPVFDESCQVIAMHTGGFPYKDEGVKSVIEYAIPLFTILENFLIEMMNRNNVEILTKFTREALTGLHSRDFIYNFIRHLVTEWKPSFSAALTAVWETVKENENHLRMKENLRTWIISKKEVLEKIQIAGNEALKEFMLENILVKLSQTDDDDEPMDE</sequence>
<evidence type="ECO:0000313" key="2">
    <source>
        <dbReference type="Proteomes" id="UP000808372"/>
    </source>
</evidence>
<name>A0A8U0QY64_SALNM</name>
<dbReference type="AlphaFoldDB" id="A0A8U0QY64"/>
<dbReference type="RefSeq" id="XP_038852730.1">
    <property type="nucleotide sequence ID" value="XM_038996802.1"/>
</dbReference>
<feature type="compositionally biased region" description="Low complexity" evidence="1">
    <location>
        <begin position="245"/>
        <end position="255"/>
    </location>
</feature>
<dbReference type="GO" id="GO:0000785">
    <property type="term" value="C:chromatin"/>
    <property type="evidence" value="ECO:0007669"/>
    <property type="project" value="TreeGrafter"/>
</dbReference>
<dbReference type="Pfam" id="PF13365">
    <property type="entry name" value="Trypsin_2"/>
    <property type="match status" value="1"/>
</dbReference>
<organism evidence="2 4">
    <name type="scientific">Salvelinus namaycush</name>
    <name type="common">Lake trout</name>
    <name type="synonym">Salmo namaycush</name>
    <dbReference type="NCBI Taxonomy" id="8040"/>
    <lineage>
        <taxon>Eukaryota</taxon>
        <taxon>Metazoa</taxon>
        <taxon>Chordata</taxon>
        <taxon>Craniata</taxon>
        <taxon>Vertebrata</taxon>
        <taxon>Euteleostomi</taxon>
        <taxon>Actinopterygii</taxon>
        <taxon>Neopterygii</taxon>
        <taxon>Teleostei</taxon>
        <taxon>Protacanthopterygii</taxon>
        <taxon>Salmoniformes</taxon>
        <taxon>Salmonidae</taxon>
        <taxon>Salmoninae</taxon>
        <taxon>Salvelinus</taxon>
    </lineage>
</organism>
<dbReference type="Proteomes" id="UP000808372">
    <property type="component" value="Chromosome 6"/>
</dbReference>
<feature type="region of interest" description="Disordered" evidence="1">
    <location>
        <begin position="1"/>
        <end position="33"/>
    </location>
</feature>
<dbReference type="RefSeq" id="XP_038852731.1">
    <property type="nucleotide sequence ID" value="XM_038996803.1"/>
</dbReference>
<dbReference type="KEGG" id="snh:120050145"/>
<keyword evidence="2" id="KW-1185">Reference proteome</keyword>
<dbReference type="GeneID" id="120050145"/>
<dbReference type="GO" id="GO:0005634">
    <property type="term" value="C:nucleus"/>
    <property type="evidence" value="ECO:0007669"/>
    <property type="project" value="TreeGrafter"/>
</dbReference>
<dbReference type="PANTHER" id="PTHR14389:SF3">
    <property type="entry name" value="PROTEIN FAM111A-LIKE"/>
    <property type="match status" value="1"/>
</dbReference>
<evidence type="ECO:0000313" key="4">
    <source>
        <dbReference type="RefSeq" id="XP_038852731.1"/>
    </source>
</evidence>
<accession>A0A8U0QY64</accession>
<dbReference type="SUPFAM" id="SSF50494">
    <property type="entry name" value="Trypsin-like serine proteases"/>
    <property type="match status" value="1"/>
</dbReference>
<proteinExistence type="predicted"/>
<protein>
    <submittedName>
        <fullName evidence="3 4">Serine protease FAM111A-like isoform X1</fullName>
    </submittedName>
</protein>
<dbReference type="Gene3D" id="2.40.10.120">
    <property type="match status" value="1"/>
</dbReference>
<gene>
    <name evidence="3 4" type="primary">LOC120050145</name>
</gene>